<dbReference type="InterPro" id="IPR016130">
    <property type="entry name" value="Tyr_Pase_AS"/>
</dbReference>
<dbReference type="GO" id="GO:0005737">
    <property type="term" value="C:cytoplasm"/>
    <property type="evidence" value="ECO:0007669"/>
    <property type="project" value="TreeGrafter"/>
</dbReference>
<dbReference type="Pfam" id="PF00782">
    <property type="entry name" value="DSPc"/>
    <property type="match status" value="1"/>
</dbReference>
<keyword evidence="6" id="KW-1185">Reference proteome</keyword>
<feature type="domain" description="Tyrosine-protein phosphatase" evidence="3">
    <location>
        <begin position="1"/>
        <end position="121"/>
    </location>
</feature>
<dbReference type="InterPro" id="IPR029021">
    <property type="entry name" value="Prot-tyrosine_phosphatase-like"/>
</dbReference>
<dbReference type="SUPFAM" id="SSF52799">
    <property type="entry name" value="(Phosphotyrosine protein) phosphatases II"/>
    <property type="match status" value="1"/>
</dbReference>
<accession>A0A9W9KK38</accession>
<evidence type="ECO:0000313" key="5">
    <source>
        <dbReference type="EMBL" id="KAJ5108691.1"/>
    </source>
</evidence>
<dbReference type="SMART" id="SM00195">
    <property type="entry name" value="DSPc"/>
    <property type="match status" value="1"/>
</dbReference>
<reference evidence="5" key="1">
    <citation type="submission" date="2022-11" db="EMBL/GenBank/DDBJ databases">
        <authorList>
            <person name="Petersen C."/>
        </authorList>
    </citation>
    <scope>NUCLEOTIDE SEQUENCE</scope>
    <source>
        <strain evidence="5">IBT 30069</strain>
    </source>
</reference>
<dbReference type="Gene3D" id="3.90.190.10">
    <property type="entry name" value="Protein tyrosine phosphatase superfamily"/>
    <property type="match status" value="1"/>
</dbReference>
<keyword evidence="2" id="KW-0904">Protein phosphatase</keyword>
<dbReference type="CDD" id="cd14498">
    <property type="entry name" value="DSP"/>
    <property type="match status" value="1"/>
</dbReference>
<evidence type="ECO:0000313" key="6">
    <source>
        <dbReference type="Proteomes" id="UP001149165"/>
    </source>
</evidence>
<dbReference type="EMBL" id="JAPQKH010000003">
    <property type="protein sequence ID" value="KAJ5108691.1"/>
    <property type="molecule type" value="Genomic_DNA"/>
</dbReference>
<protein>
    <submittedName>
        <fullName evidence="5">Phosphatases II</fullName>
    </submittedName>
</protein>
<dbReference type="InterPro" id="IPR000340">
    <property type="entry name" value="Dual-sp_phosphatase_cat-dom"/>
</dbReference>
<evidence type="ECO:0000259" key="3">
    <source>
        <dbReference type="PROSITE" id="PS50054"/>
    </source>
</evidence>
<feature type="domain" description="Tyrosine specific protein phosphatases" evidence="4">
    <location>
        <begin position="42"/>
        <end position="97"/>
    </location>
</feature>
<gene>
    <name evidence="5" type="ORF">N7456_005366</name>
</gene>
<evidence type="ECO:0000256" key="2">
    <source>
        <dbReference type="ARBA" id="ARBA00022912"/>
    </source>
</evidence>
<proteinExistence type="predicted"/>
<dbReference type="PROSITE" id="PS00383">
    <property type="entry name" value="TYR_PHOSPHATASE_1"/>
    <property type="match status" value="1"/>
</dbReference>
<dbReference type="InterPro" id="IPR020422">
    <property type="entry name" value="TYR_PHOSPHATASE_DUAL_dom"/>
</dbReference>
<reference evidence="5" key="2">
    <citation type="journal article" date="2023" name="IMA Fungus">
        <title>Comparative genomic study of the Penicillium genus elucidates a diverse pangenome and 15 lateral gene transfer events.</title>
        <authorList>
            <person name="Petersen C."/>
            <person name="Sorensen T."/>
            <person name="Nielsen M.R."/>
            <person name="Sondergaard T.E."/>
            <person name="Sorensen J.L."/>
            <person name="Fitzpatrick D.A."/>
            <person name="Frisvad J.C."/>
            <person name="Nielsen K.L."/>
        </authorList>
    </citation>
    <scope>NUCLEOTIDE SEQUENCE</scope>
    <source>
        <strain evidence="5">IBT 30069</strain>
    </source>
</reference>
<name>A0A9W9KK38_9EURO</name>
<evidence type="ECO:0000259" key="4">
    <source>
        <dbReference type="PROSITE" id="PS50056"/>
    </source>
</evidence>
<sequence>MLRQYRITHIVNMSCEYENAFPNEFIYMRVPAKDTLTERLGPWFYNIAAFIADANKSDGIALVHCQQGVSRSATAILSSLIINERMQLTTAFQLLKSAAHEVEPNPTFLKELRALEKEIHGKCSLEKLTVLDQCDEPATLDWKESIAIILASAALADIPYHKHTKELSCIAMAFDNVKASTSSTESESLLTDFLIAGLESFGGNTERDLRARAALESILAVHLPQCGIITPARLQEMLSGILESESFLDFTMDVPRATSWVKELCQRVKEDTADPGKSTVATQSKD</sequence>
<dbReference type="OrthoDB" id="10252009at2759"/>
<dbReference type="Proteomes" id="UP001149165">
    <property type="component" value="Unassembled WGS sequence"/>
</dbReference>
<keyword evidence="1" id="KW-0378">Hydrolase</keyword>
<dbReference type="PANTHER" id="PTHR46377:SF1">
    <property type="entry name" value="DUAL SPECIFICITY PROTEIN PHOSPHATASE 19"/>
    <property type="match status" value="1"/>
</dbReference>
<comment type="caution">
    <text evidence="5">The sequence shown here is derived from an EMBL/GenBank/DDBJ whole genome shotgun (WGS) entry which is preliminary data.</text>
</comment>
<organism evidence="5 6">
    <name type="scientific">Penicillium angulare</name>
    <dbReference type="NCBI Taxonomy" id="116970"/>
    <lineage>
        <taxon>Eukaryota</taxon>
        <taxon>Fungi</taxon>
        <taxon>Dikarya</taxon>
        <taxon>Ascomycota</taxon>
        <taxon>Pezizomycotina</taxon>
        <taxon>Eurotiomycetes</taxon>
        <taxon>Eurotiomycetidae</taxon>
        <taxon>Eurotiales</taxon>
        <taxon>Aspergillaceae</taxon>
        <taxon>Penicillium</taxon>
    </lineage>
</organism>
<dbReference type="AlphaFoldDB" id="A0A9W9KK38"/>
<dbReference type="PROSITE" id="PS50054">
    <property type="entry name" value="TYR_PHOSPHATASE_DUAL"/>
    <property type="match status" value="1"/>
</dbReference>
<dbReference type="GO" id="GO:0008579">
    <property type="term" value="F:JUN kinase phosphatase activity"/>
    <property type="evidence" value="ECO:0007669"/>
    <property type="project" value="TreeGrafter"/>
</dbReference>
<dbReference type="InterPro" id="IPR000387">
    <property type="entry name" value="Tyr_Pase_dom"/>
</dbReference>
<dbReference type="PANTHER" id="PTHR46377">
    <property type="entry name" value="DUAL SPECIFICITY PROTEIN PHOSPHATASE 19"/>
    <property type="match status" value="1"/>
</dbReference>
<evidence type="ECO:0000256" key="1">
    <source>
        <dbReference type="ARBA" id="ARBA00022801"/>
    </source>
</evidence>
<dbReference type="PROSITE" id="PS50056">
    <property type="entry name" value="TYR_PHOSPHATASE_2"/>
    <property type="match status" value="1"/>
</dbReference>